<proteinExistence type="predicted"/>
<evidence type="ECO:0000313" key="1">
    <source>
        <dbReference type="EMBL" id="TWT75093.1"/>
    </source>
</evidence>
<sequence>MGRLLRWVSATHTLRYHGNYHRHGYGHLYQSRFKSFLVQSDEHFYVVCRYVERNPLRACLVDKAEDWRHGSLHRWCTRPEPTPKILSPWAIPRLRDWLKRVNAALTDKSKVSGTVSFDVESSIG</sequence>
<dbReference type="GO" id="GO:0006313">
    <property type="term" value="P:DNA transposition"/>
    <property type="evidence" value="ECO:0007669"/>
    <property type="project" value="InterPro"/>
</dbReference>
<dbReference type="EMBL" id="SJPK01000001">
    <property type="protein sequence ID" value="TWT75093.1"/>
    <property type="molecule type" value="Genomic_DNA"/>
</dbReference>
<comment type="caution">
    <text evidence="1">The sequence shown here is derived from an EMBL/GenBank/DDBJ whole genome shotgun (WGS) entry which is preliminary data.</text>
</comment>
<dbReference type="PANTHER" id="PTHR34322">
    <property type="entry name" value="TRANSPOSASE, Y1_TNP DOMAIN-CONTAINING"/>
    <property type="match status" value="1"/>
</dbReference>
<name>A0A5C5YJM4_9BACT</name>
<reference evidence="1 2" key="1">
    <citation type="submission" date="2019-02" db="EMBL/GenBank/DDBJ databases">
        <title>Deep-cultivation of Planctomycetes and their phenomic and genomic characterization uncovers novel biology.</title>
        <authorList>
            <person name="Wiegand S."/>
            <person name="Jogler M."/>
            <person name="Boedeker C."/>
            <person name="Pinto D."/>
            <person name="Vollmers J."/>
            <person name="Rivas-Marin E."/>
            <person name="Kohn T."/>
            <person name="Peeters S.H."/>
            <person name="Heuer A."/>
            <person name="Rast P."/>
            <person name="Oberbeckmann S."/>
            <person name="Bunk B."/>
            <person name="Jeske O."/>
            <person name="Meyerdierks A."/>
            <person name="Storesund J.E."/>
            <person name="Kallscheuer N."/>
            <person name="Luecker S."/>
            <person name="Lage O.M."/>
            <person name="Pohl T."/>
            <person name="Merkel B.J."/>
            <person name="Hornburger P."/>
            <person name="Mueller R.-W."/>
            <person name="Bruemmer F."/>
            <person name="Labrenz M."/>
            <person name="Spormann A.M."/>
            <person name="Op Den Camp H."/>
            <person name="Overmann J."/>
            <person name="Amann R."/>
            <person name="Jetten M.S.M."/>
            <person name="Mascher T."/>
            <person name="Medema M.H."/>
            <person name="Devos D.P."/>
            <person name="Kaster A.-K."/>
            <person name="Ovreas L."/>
            <person name="Rohde M."/>
            <person name="Galperin M.Y."/>
            <person name="Jogler C."/>
        </authorList>
    </citation>
    <scope>NUCLEOTIDE SEQUENCE [LARGE SCALE GENOMIC DNA]</scope>
    <source>
        <strain evidence="1 2">CA85</strain>
    </source>
</reference>
<dbReference type="Proteomes" id="UP000318053">
    <property type="component" value="Unassembled WGS sequence"/>
</dbReference>
<dbReference type="GO" id="GO:0004803">
    <property type="term" value="F:transposase activity"/>
    <property type="evidence" value="ECO:0007669"/>
    <property type="project" value="InterPro"/>
</dbReference>
<dbReference type="AlphaFoldDB" id="A0A5C5YJM4"/>
<dbReference type="SUPFAM" id="SSF143422">
    <property type="entry name" value="Transposase IS200-like"/>
    <property type="match status" value="1"/>
</dbReference>
<dbReference type="InterPro" id="IPR036515">
    <property type="entry name" value="Transposase_17_sf"/>
</dbReference>
<dbReference type="Gene3D" id="3.30.70.1290">
    <property type="entry name" value="Transposase IS200-like"/>
    <property type="match status" value="1"/>
</dbReference>
<keyword evidence="2" id="KW-1185">Reference proteome</keyword>
<dbReference type="GO" id="GO:0003677">
    <property type="term" value="F:DNA binding"/>
    <property type="evidence" value="ECO:0007669"/>
    <property type="project" value="InterPro"/>
</dbReference>
<gene>
    <name evidence="1" type="ORF">CA85_03810</name>
</gene>
<accession>A0A5C5YJM4</accession>
<evidence type="ECO:0008006" key="3">
    <source>
        <dbReference type="Google" id="ProtNLM"/>
    </source>
</evidence>
<evidence type="ECO:0000313" key="2">
    <source>
        <dbReference type="Proteomes" id="UP000318053"/>
    </source>
</evidence>
<organism evidence="1 2">
    <name type="scientific">Allorhodopirellula solitaria</name>
    <dbReference type="NCBI Taxonomy" id="2527987"/>
    <lineage>
        <taxon>Bacteria</taxon>
        <taxon>Pseudomonadati</taxon>
        <taxon>Planctomycetota</taxon>
        <taxon>Planctomycetia</taxon>
        <taxon>Pirellulales</taxon>
        <taxon>Pirellulaceae</taxon>
        <taxon>Allorhodopirellula</taxon>
    </lineage>
</organism>
<protein>
    <recommendedName>
        <fullName evidence="3">Transposase IS200-like domain-containing protein</fullName>
    </recommendedName>
</protein>
<dbReference type="PANTHER" id="PTHR34322:SF2">
    <property type="entry name" value="TRANSPOSASE IS200-LIKE DOMAIN-CONTAINING PROTEIN"/>
    <property type="match status" value="1"/>
</dbReference>